<dbReference type="InterPro" id="IPR036565">
    <property type="entry name" value="Mur-like_cat_sf"/>
</dbReference>
<dbReference type="SUPFAM" id="SSF53244">
    <property type="entry name" value="MurD-like peptide ligases, peptide-binding domain"/>
    <property type="match status" value="1"/>
</dbReference>
<dbReference type="PANTHER" id="PTHR11136">
    <property type="entry name" value="FOLYLPOLYGLUTAMATE SYNTHASE-RELATED"/>
    <property type="match status" value="1"/>
</dbReference>
<evidence type="ECO:0000256" key="3">
    <source>
        <dbReference type="ARBA" id="ARBA00022723"/>
    </source>
</evidence>
<keyword evidence="10" id="KW-1185">Reference proteome</keyword>
<dbReference type="InterPro" id="IPR001645">
    <property type="entry name" value="Folylpolyglutamate_synth"/>
</dbReference>
<dbReference type="Proteomes" id="UP000611708">
    <property type="component" value="Unassembled WGS sequence"/>
</dbReference>
<keyword evidence="2 7" id="KW-0436">Ligase</keyword>
<comment type="similarity">
    <text evidence="1 7">Belongs to the folylpolyglutamate synthase family.</text>
</comment>
<name>A0ABS0HSE1_9HYPH</name>
<evidence type="ECO:0000256" key="4">
    <source>
        <dbReference type="ARBA" id="ARBA00022741"/>
    </source>
</evidence>
<dbReference type="InterPro" id="IPR013221">
    <property type="entry name" value="Mur_ligase_cen"/>
</dbReference>
<keyword evidence="4 7" id="KW-0547">Nucleotide-binding</keyword>
<evidence type="ECO:0000313" key="10">
    <source>
        <dbReference type="Proteomes" id="UP000611708"/>
    </source>
</evidence>
<dbReference type="PIRSF" id="PIRSF001563">
    <property type="entry name" value="Folylpolyglu_synth"/>
    <property type="match status" value="1"/>
</dbReference>
<comment type="caution">
    <text evidence="9">The sequence shown here is derived from an EMBL/GenBank/DDBJ whole genome shotgun (WGS) entry which is preliminary data.</text>
</comment>
<protein>
    <submittedName>
        <fullName evidence="9">Bifunctional folylpolyglutamate synthase/dihydrofolate synthase</fullName>
    </submittedName>
</protein>
<evidence type="ECO:0000256" key="6">
    <source>
        <dbReference type="ARBA" id="ARBA00022842"/>
    </source>
</evidence>
<dbReference type="EMBL" id="JADQDN010000004">
    <property type="protein sequence ID" value="MBF9196402.1"/>
    <property type="molecule type" value="Genomic_DNA"/>
</dbReference>
<evidence type="ECO:0000313" key="9">
    <source>
        <dbReference type="EMBL" id="MBF9196402.1"/>
    </source>
</evidence>
<dbReference type="RefSeq" id="WP_196263772.1">
    <property type="nucleotide sequence ID" value="NZ_JADQDN010000004.1"/>
</dbReference>
<dbReference type="PANTHER" id="PTHR11136:SF0">
    <property type="entry name" value="DIHYDROFOLATE SYNTHETASE-RELATED"/>
    <property type="match status" value="1"/>
</dbReference>
<gene>
    <name evidence="9" type="ORF">I2H36_10155</name>
</gene>
<dbReference type="NCBIfam" id="TIGR01499">
    <property type="entry name" value="folC"/>
    <property type="match status" value="1"/>
</dbReference>
<accession>A0ABS0HSE1</accession>
<dbReference type="SUPFAM" id="SSF53623">
    <property type="entry name" value="MurD-like peptide ligases, catalytic domain"/>
    <property type="match status" value="1"/>
</dbReference>
<feature type="domain" description="Mur ligase central" evidence="8">
    <location>
        <begin position="52"/>
        <end position="274"/>
    </location>
</feature>
<dbReference type="Gene3D" id="3.40.1190.10">
    <property type="entry name" value="Mur-like, catalytic domain"/>
    <property type="match status" value="1"/>
</dbReference>
<dbReference type="Pfam" id="PF08245">
    <property type="entry name" value="Mur_ligase_M"/>
    <property type="match status" value="1"/>
</dbReference>
<sequence>MGVSGAYESSDALIGRFLALHPKAIDLSLGRIQRLLARLGHPERRMPPVIHVAGTNGKGSTIAFMRAILESAGLAVHVHTSPHLVRFHERIRIGRIGGGQYVTEDRLVEAFRRCEAVNAGEPITVFEITTAAALLIFSEEPADVLLLEVGLGGRFDATNVIDRPAAAVVTSIGHDHADYLGTTLTAIAGEKAGIFKRGCPAVIAPQDYQEADRTLRDAAERIGASPILVGQQDFSVHEEGGRLVYQDEKGLLDLPRPKLIGRHQFINAGTAIAALRAAGFEGFETAAFEAGLTRADWPGRLQRLNRGRLPEIAPKDCEIWLDGGHNQDGGRVLAAAMADQSERSDAPLVLIAGMLGTKDAQAFFKNFSGLAREVIAVPISGQIAARPAEEVASIAASVGLTTSIASSVESALAALHNYVWDRPPRVLICGSLYLAGEVLAANGTLPE</sequence>
<dbReference type="InterPro" id="IPR018109">
    <property type="entry name" value="Folylpolyglutamate_synth_CS"/>
</dbReference>
<reference evidence="9 10" key="1">
    <citation type="submission" date="2020-11" db="EMBL/GenBank/DDBJ databases">
        <authorList>
            <person name="Kim M.K."/>
        </authorList>
    </citation>
    <scope>NUCLEOTIDE SEQUENCE [LARGE SCALE GENOMIC DNA]</scope>
    <source>
        <strain evidence="9 10">BT290</strain>
    </source>
</reference>
<evidence type="ECO:0000256" key="5">
    <source>
        <dbReference type="ARBA" id="ARBA00022840"/>
    </source>
</evidence>
<keyword evidence="6" id="KW-0460">Magnesium</keyword>
<evidence type="ECO:0000256" key="7">
    <source>
        <dbReference type="PIRNR" id="PIRNR001563"/>
    </source>
</evidence>
<evidence type="ECO:0000259" key="8">
    <source>
        <dbReference type="Pfam" id="PF08245"/>
    </source>
</evidence>
<evidence type="ECO:0000256" key="2">
    <source>
        <dbReference type="ARBA" id="ARBA00022598"/>
    </source>
</evidence>
<dbReference type="PROSITE" id="PS01012">
    <property type="entry name" value="FOLYLPOLYGLU_SYNT_2"/>
    <property type="match status" value="1"/>
</dbReference>
<dbReference type="InterPro" id="IPR036615">
    <property type="entry name" value="Mur_ligase_C_dom_sf"/>
</dbReference>
<organism evidence="9 10">
    <name type="scientific">Microvirga terrestris</name>
    <dbReference type="NCBI Taxonomy" id="2791024"/>
    <lineage>
        <taxon>Bacteria</taxon>
        <taxon>Pseudomonadati</taxon>
        <taxon>Pseudomonadota</taxon>
        <taxon>Alphaproteobacteria</taxon>
        <taxon>Hyphomicrobiales</taxon>
        <taxon>Methylobacteriaceae</taxon>
        <taxon>Microvirga</taxon>
    </lineage>
</organism>
<keyword evidence="5 7" id="KW-0067">ATP-binding</keyword>
<keyword evidence="3" id="KW-0479">Metal-binding</keyword>
<proteinExistence type="inferred from homology"/>
<evidence type="ECO:0000256" key="1">
    <source>
        <dbReference type="ARBA" id="ARBA00008276"/>
    </source>
</evidence>
<dbReference type="Gene3D" id="3.90.190.20">
    <property type="entry name" value="Mur ligase, C-terminal domain"/>
    <property type="match status" value="1"/>
</dbReference>